<evidence type="ECO:0000259" key="8">
    <source>
        <dbReference type="Pfam" id="PF12704"/>
    </source>
</evidence>
<name>A0ABN7RE07_9BACT</name>
<protein>
    <recommendedName>
        <fullName evidence="11">ABC transport system permease protein</fullName>
    </recommendedName>
</protein>
<dbReference type="PANTHER" id="PTHR30572:SF18">
    <property type="entry name" value="ABC-TYPE MACROLIDE FAMILY EXPORT SYSTEM PERMEASE COMPONENT 2"/>
    <property type="match status" value="1"/>
</dbReference>
<proteinExistence type="predicted"/>
<keyword evidence="5 6" id="KW-0472">Membrane</keyword>
<evidence type="ECO:0000256" key="3">
    <source>
        <dbReference type="ARBA" id="ARBA00022692"/>
    </source>
</evidence>
<accession>A0ABN7RE07</accession>
<dbReference type="RefSeq" id="WP_215234869.1">
    <property type="nucleotide sequence ID" value="NZ_CAJRAU010000005.1"/>
</dbReference>
<evidence type="ECO:0000256" key="4">
    <source>
        <dbReference type="ARBA" id="ARBA00022989"/>
    </source>
</evidence>
<feature type="domain" description="ABC3 transporter permease C-terminal" evidence="7">
    <location>
        <begin position="701"/>
        <end position="808"/>
    </location>
</feature>
<feature type="transmembrane region" description="Helical" evidence="6">
    <location>
        <begin position="385"/>
        <end position="410"/>
    </location>
</feature>
<evidence type="ECO:0000256" key="2">
    <source>
        <dbReference type="ARBA" id="ARBA00022475"/>
    </source>
</evidence>
<evidence type="ECO:0000259" key="7">
    <source>
        <dbReference type="Pfam" id="PF02687"/>
    </source>
</evidence>
<dbReference type="InterPro" id="IPR050250">
    <property type="entry name" value="Macrolide_Exporter_MacB"/>
</dbReference>
<sequence length="819" mass="90986">MIKNYFTVAIRTLVRNRLYTVLNVAGLTFGLTCFLLIGLYLFDELTFDQQYTNANRIYRVVEHMNVKGEETTIAAASFKLAEVSKQSIPEVENTTRMSRIGRANLVDPQNPVNFQETVTIADQNFLEIFDFSLISGDKRTALKEPNSIVINEELAMRLFGSTQVLGKQLQWSYLDTPHRITGVLKNHPKNSSFTFNSLISENTNSDDFKETAATDWSSNGFSVYALLRNGAKPETTAAKMTSMVLANFKPEKGTRLHFSLQALTDMHLHSENIVDGARNSNVEAMPQGNLGYVRMFSFVSVFVLFIAGINYMNLSTARASNRAKEIGVRKSIGAVRRNLVYQFLLEAILITSLAFVLAVLLLNLLLPPFNNFVEKQLSFDLSTNYRVWLLAVGATFLIGLISGSYPALLLSGFKPVALLKGMKINQGGSLGLRKGLVVFQFTVSIVLIIGTIVLYRQVKFMNNTNLGFNKDLLVVIDVNTGKAREASEAIKAEMAAIPAVKSVSLTSRVPGEWKMYQRVKVNAQGNRTESQVAYFFGADKDFLGTFDIKLAQGRNFDNPSDSTSVLLNETAARLLNITDPAGQFVEIPFASSNGGDFEAVNVNGTPFKAKVVGIVKDFHFQSLREKIAPLVLGYNQNPVHVIDYYTAKIESGNIPATLEKLKAVLVRADGDEPFEYHFLDEQLARFYMEDSRRQTLMIWTALAAIFIACLGLFGLATYSAEQRVKEIGIRKVLGASSFSLATLLSKDFLKLVLISNVIAFPVAWWSVNQWLQEYAYHVNLEWWVFALAAALAIVIAALTVSYQSVKASLVNPLENLKGD</sequence>
<feature type="transmembrane region" description="Helical" evidence="6">
    <location>
        <begin position="339"/>
        <end position="365"/>
    </location>
</feature>
<comment type="subcellular location">
    <subcellularLocation>
        <location evidence="1">Cell membrane</location>
        <topology evidence="1">Multi-pass membrane protein</topology>
    </subcellularLocation>
</comment>
<dbReference type="Pfam" id="PF12704">
    <property type="entry name" value="MacB_PCD"/>
    <property type="match status" value="2"/>
</dbReference>
<feature type="transmembrane region" description="Helical" evidence="6">
    <location>
        <begin position="21"/>
        <end position="42"/>
    </location>
</feature>
<evidence type="ECO:0008006" key="11">
    <source>
        <dbReference type="Google" id="ProtNLM"/>
    </source>
</evidence>
<evidence type="ECO:0000313" key="10">
    <source>
        <dbReference type="Proteomes" id="UP000679725"/>
    </source>
</evidence>
<feature type="domain" description="MacB-like periplasmic core" evidence="8">
    <location>
        <begin position="20"/>
        <end position="241"/>
    </location>
</feature>
<evidence type="ECO:0000256" key="6">
    <source>
        <dbReference type="SAM" id="Phobius"/>
    </source>
</evidence>
<dbReference type="InterPro" id="IPR003838">
    <property type="entry name" value="ABC3_permease_C"/>
</dbReference>
<keyword evidence="4 6" id="KW-1133">Transmembrane helix</keyword>
<evidence type="ECO:0000313" key="9">
    <source>
        <dbReference type="EMBL" id="CAG5071548.1"/>
    </source>
</evidence>
<evidence type="ECO:0000256" key="5">
    <source>
        <dbReference type="ARBA" id="ARBA00023136"/>
    </source>
</evidence>
<feature type="transmembrane region" description="Helical" evidence="6">
    <location>
        <begin position="748"/>
        <end position="767"/>
    </location>
</feature>
<dbReference type="InterPro" id="IPR025857">
    <property type="entry name" value="MacB_PCD"/>
</dbReference>
<dbReference type="Proteomes" id="UP000679725">
    <property type="component" value="Unassembled WGS sequence"/>
</dbReference>
<dbReference type="Pfam" id="PF02687">
    <property type="entry name" value="FtsX"/>
    <property type="match status" value="2"/>
</dbReference>
<keyword evidence="3 6" id="KW-0812">Transmembrane</keyword>
<evidence type="ECO:0000256" key="1">
    <source>
        <dbReference type="ARBA" id="ARBA00004651"/>
    </source>
</evidence>
<organism evidence="9 10">
    <name type="scientific">Dyadobacter linearis</name>
    <dbReference type="NCBI Taxonomy" id="2823330"/>
    <lineage>
        <taxon>Bacteria</taxon>
        <taxon>Pseudomonadati</taxon>
        <taxon>Bacteroidota</taxon>
        <taxon>Cytophagia</taxon>
        <taxon>Cytophagales</taxon>
        <taxon>Spirosomataceae</taxon>
        <taxon>Dyadobacter</taxon>
    </lineage>
</organism>
<comment type="caution">
    <text evidence="9">The sequence shown here is derived from an EMBL/GenBank/DDBJ whole genome shotgun (WGS) entry which is preliminary data.</text>
</comment>
<feature type="transmembrane region" description="Helical" evidence="6">
    <location>
        <begin position="431"/>
        <end position="455"/>
    </location>
</feature>
<keyword evidence="2" id="KW-1003">Cell membrane</keyword>
<dbReference type="EMBL" id="CAJRAU010000005">
    <property type="protein sequence ID" value="CAG5071548.1"/>
    <property type="molecule type" value="Genomic_DNA"/>
</dbReference>
<feature type="domain" description="MacB-like periplasmic core" evidence="8">
    <location>
        <begin position="443"/>
        <end position="618"/>
    </location>
</feature>
<keyword evidence="10" id="KW-1185">Reference proteome</keyword>
<dbReference type="PANTHER" id="PTHR30572">
    <property type="entry name" value="MEMBRANE COMPONENT OF TRANSPORTER-RELATED"/>
    <property type="match status" value="1"/>
</dbReference>
<feature type="transmembrane region" description="Helical" evidence="6">
    <location>
        <begin position="696"/>
        <end position="720"/>
    </location>
</feature>
<feature type="transmembrane region" description="Helical" evidence="6">
    <location>
        <begin position="782"/>
        <end position="802"/>
    </location>
</feature>
<gene>
    <name evidence="9" type="ORF">DYBT9623_03548</name>
</gene>
<feature type="domain" description="ABC3 transporter permease C-terminal" evidence="7">
    <location>
        <begin position="298"/>
        <end position="412"/>
    </location>
</feature>
<reference evidence="9 10" key="1">
    <citation type="submission" date="2021-04" db="EMBL/GenBank/DDBJ databases">
        <authorList>
            <person name="Rodrigo-Torres L."/>
            <person name="Arahal R. D."/>
            <person name="Lucena T."/>
        </authorList>
    </citation>
    <scope>NUCLEOTIDE SEQUENCE [LARGE SCALE GENOMIC DNA]</scope>
    <source>
        <strain evidence="9 10">CECT 9623</strain>
    </source>
</reference>
<feature type="transmembrane region" description="Helical" evidence="6">
    <location>
        <begin position="295"/>
        <end position="314"/>
    </location>
</feature>